<organism evidence="4 5">
    <name type="scientific">Rhizobium rhizophilum</name>
    <dbReference type="NCBI Taxonomy" id="1850373"/>
    <lineage>
        <taxon>Bacteria</taxon>
        <taxon>Pseudomonadati</taxon>
        <taxon>Pseudomonadota</taxon>
        <taxon>Alphaproteobacteria</taxon>
        <taxon>Hyphomicrobiales</taxon>
        <taxon>Rhizobiaceae</taxon>
        <taxon>Rhizobium/Agrobacterium group</taxon>
        <taxon>Rhizobium</taxon>
    </lineage>
</organism>
<dbReference type="InterPro" id="IPR000835">
    <property type="entry name" value="HTH_MarR-typ"/>
</dbReference>
<dbReference type="Proteomes" id="UP000309667">
    <property type="component" value="Unassembled WGS sequence"/>
</dbReference>
<feature type="domain" description="HTH marR-type" evidence="2">
    <location>
        <begin position="1"/>
        <end position="139"/>
    </location>
</feature>
<dbReference type="RefSeq" id="WP_136558422.1">
    <property type="nucleotide sequence ID" value="NZ_STGT01000003.1"/>
</dbReference>
<dbReference type="InterPro" id="IPR050769">
    <property type="entry name" value="NAT_camello-type"/>
</dbReference>
<dbReference type="InterPro" id="IPR000182">
    <property type="entry name" value="GNAT_dom"/>
</dbReference>
<dbReference type="Gene3D" id="1.10.10.10">
    <property type="entry name" value="Winged helix-like DNA-binding domain superfamily/Winged helix DNA-binding domain"/>
    <property type="match status" value="1"/>
</dbReference>
<evidence type="ECO:0000256" key="1">
    <source>
        <dbReference type="ARBA" id="ARBA00022679"/>
    </source>
</evidence>
<dbReference type="SUPFAM" id="SSF55729">
    <property type="entry name" value="Acyl-CoA N-acyltransferases (Nat)"/>
    <property type="match status" value="1"/>
</dbReference>
<accession>A0ABY2QV52</accession>
<sequence>MLLSDIDVDSIRSTSRQLVRRLGFLRSDLAESGLPPSSVHALIEIGTGTDLSGRDLSEILGLDKSSISRLLGKLQSAGLITETVAPTDARTKHLSLTADGAKRLVAIEAFARDQVRTALARLTTQEQHIVRTGLELYAGAIGGGSADGNGATAVSVNPATPRMASVQSGWRPGLLGRCIEMHARHYSETSGFGGQFEAIVAGGLAEFATRLDRPCNAIWAGLIDERIVGTIAIDGEDLKGTTTSASGARLAHLRLFIVDPSARGSGLGKALLQEALQFVDTQDFSETHLWTFRGLDTARRLYEASGFRLVEERPGSQWGAHVLEQRFVRERNGRLVRTAGIEPA</sequence>
<proteinExistence type="predicted"/>
<dbReference type="EMBL" id="STGT01000003">
    <property type="protein sequence ID" value="THV13714.1"/>
    <property type="molecule type" value="Genomic_DNA"/>
</dbReference>
<dbReference type="PROSITE" id="PS50995">
    <property type="entry name" value="HTH_MARR_2"/>
    <property type="match status" value="1"/>
</dbReference>
<evidence type="ECO:0000313" key="5">
    <source>
        <dbReference type="Proteomes" id="UP000309667"/>
    </source>
</evidence>
<dbReference type="PANTHER" id="PTHR13947">
    <property type="entry name" value="GNAT FAMILY N-ACETYLTRANSFERASE"/>
    <property type="match status" value="1"/>
</dbReference>
<keyword evidence="1" id="KW-0808">Transferase</keyword>
<gene>
    <name evidence="4" type="ORF">E9677_12435</name>
</gene>
<name>A0ABY2QV52_9HYPH</name>
<dbReference type="PRINTS" id="PR00598">
    <property type="entry name" value="HTHMARR"/>
</dbReference>
<protein>
    <submittedName>
        <fullName evidence="4">MarR family transcriptional regulator</fullName>
    </submittedName>
</protein>
<reference evidence="4 5" key="1">
    <citation type="submission" date="2019-04" db="EMBL/GenBank/DDBJ databases">
        <title>Genome sequence of strain 7209-2.</title>
        <authorList>
            <person name="Gao J."/>
            <person name="Sun J."/>
        </authorList>
    </citation>
    <scope>NUCLEOTIDE SEQUENCE [LARGE SCALE GENOMIC DNA]</scope>
    <source>
        <strain evidence="4 5">7209-2</strain>
    </source>
</reference>
<dbReference type="InterPro" id="IPR036388">
    <property type="entry name" value="WH-like_DNA-bd_sf"/>
</dbReference>
<dbReference type="Pfam" id="PF12802">
    <property type="entry name" value="MarR_2"/>
    <property type="match status" value="1"/>
</dbReference>
<evidence type="ECO:0000259" key="2">
    <source>
        <dbReference type="PROSITE" id="PS50995"/>
    </source>
</evidence>
<dbReference type="CDD" id="cd04301">
    <property type="entry name" value="NAT_SF"/>
    <property type="match status" value="1"/>
</dbReference>
<dbReference type="Pfam" id="PF00583">
    <property type="entry name" value="Acetyltransf_1"/>
    <property type="match status" value="1"/>
</dbReference>
<dbReference type="PANTHER" id="PTHR13947:SF37">
    <property type="entry name" value="LD18367P"/>
    <property type="match status" value="1"/>
</dbReference>
<evidence type="ECO:0000259" key="3">
    <source>
        <dbReference type="PROSITE" id="PS51186"/>
    </source>
</evidence>
<feature type="domain" description="N-acetyltransferase" evidence="3">
    <location>
        <begin position="154"/>
        <end position="329"/>
    </location>
</feature>
<dbReference type="InterPro" id="IPR036390">
    <property type="entry name" value="WH_DNA-bd_sf"/>
</dbReference>
<comment type="caution">
    <text evidence="4">The sequence shown here is derived from an EMBL/GenBank/DDBJ whole genome shotgun (WGS) entry which is preliminary data.</text>
</comment>
<evidence type="ECO:0000313" key="4">
    <source>
        <dbReference type="EMBL" id="THV13714.1"/>
    </source>
</evidence>
<dbReference type="SMART" id="SM00347">
    <property type="entry name" value="HTH_MARR"/>
    <property type="match status" value="1"/>
</dbReference>
<dbReference type="SUPFAM" id="SSF46785">
    <property type="entry name" value="Winged helix' DNA-binding domain"/>
    <property type="match status" value="1"/>
</dbReference>
<dbReference type="InterPro" id="IPR016181">
    <property type="entry name" value="Acyl_CoA_acyltransferase"/>
</dbReference>
<dbReference type="InterPro" id="IPR011991">
    <property type="entry name" value="ArsR-like_HTH"/>
</dbReference>
<dbReference type="PROSITE" id="PS51186">
    <property type="entry name" value="GNAT"/>
    <property type="match status" value="1"/>
</dbReference>
<dbReference type="CDD" id="cd00090">
    <property type="entry name" value="HTH_ARSR"/>
    <property type="match status" value="1"/>
</dbReference>
<keyword evidence="5" id="KW-1185">Reference proteome</keyword>
<dbReference type="Gene3D" id="3.40.630.30">
    <property type="match status" value="1"/>
</dbReference>